<comment type="caution">
    <text evidence="1">The sequence shown here is derived from an EMBL/GenBank/DDBJ whole genome shotgun (WGS) entry which is preliminary data.</text>
</comment>
<protein>
    <submittedName>
        <fullName evidence="1">Uncharacterized protein</fullName>
    </submittedName>
</protein>
<sequence length="71" mass="8266">MRTEEEVLAKKLEYEAKLAEIIALKGERALLEQDEELLILSLVDKLEVIWWLLQKELPFDSAAETAFTLYN</sequence>
<name>A0A9D1HIF0_9FIRM</name>
<dbReference type="AlphaFoldDB" id="A0A9D1HIF0"/>
<accession>A0A9D1HIF0</accession>
<reference evidence="1" key="1">
    <citation type="submission" date="2020-10" db="EMBL/GenBank/DDBJ databases">
        <authorList>
            <person name="Gilroy R."/>
        </authorList>
    </citation>
    <scope>NUCLEOTIDE SEQUENCE</scope>
    <source>
        <strain evidence="1">2830</strain>
    </source>
</reference>
<reference evidence="1" key="2">
    <citation type="journal article" date="2021" name="PeerJ">
        <title>Extensive microbial diversity within the chicken gut microbiome revealed by metagenomics and culture.</title>
        <authorList>
            <person name="Gilroy R."/>
            <person name="Ravi A."/>
            <person name="Getino M."/>
            <person name="Pursley I."/>
            <person name="Horton D.L."/>
            <person name="Alikhan N.F."/>
            <person name="Baker D."/>
            <person name="Gharbi K."/>
            <person name="Hall N."/>
            <person name="Watson M."/>
            <person name="Adriaenssens E.M."/>
            <person name="Foster-Nyarko E."/>
            <person name="Jarju S."/>
            <person name="Secka A."/>
            <person name="Antonio M."/>
            <person name="Oren A."/>
            <person name="Chaudhuri R.R."/>
            <person name="La Ragione R."/>
            <person name="Hildebrand F."/>
            <person name="Pallen M.J."/>
        </authorList>
    </citation>
    <scope>NUCLEOTIDE SEQUENCE</scope>
    <source>
        <strain evidence="1">2830</strain>
    </source>
</reference>
<evidence type="ECO:0000313" key="2">
    <source>
        <dbReference type="Proteomes" id="UP000824124"/>
    </source>
</evidence>
<evidence type="ECO:0000313" key="1">
    <source>
        <dbReference type="EMBL" id="HIU09640.1"/>
    </source>
</evidence>
<organism evidence="1 2">
    <name type="scientific">Candidatus Avidehalobacter gallistercoris</name>
    <dbReference type="NCBI Taxonomy" id="2840694"/>
    <lineage>
        <taxon>Bacteria</taxon>
        <taxon>Bacillati</taxon>
        <taxon>Bacillota</taxon>
        <taxon>Clostridia</taxon>
        <taxon>Eubacteriales</taxon>
        <taxon>Peptococcaceae</taxon>
        <taxon>Peptococcaceae incertae sedis</taxon>
        <taxon>Candidatus Avidehalobacter</taxon>
    </lineage>
</organism>
<dbReference type="Proteomes" id="UP000824124">
    <property type="component" value="Unassembled WGS sequence"/>
</dbReference>
<proteinExistence type="predicted"/>
<dbReference type="EMBL" id="DVMH01000001">
    <property type="protein sequence ID" value="HIU09640.1"/>
    <property type="molecule type" value="Genomic_DNA"/>
</dbReference>
<gene>
    <name evidence="1" type="ORF">IAB00_00070</name>
</gene>